<dbReference type="GO" id="GO:0005524">
    <property type="term" value="F:ATP binding"/>
    <property type="evidence" value="ECO:0007669"/>
    <property type="project" value="UniProtKB-KW"/>
</dbReference>
<dbReference type="EMBL" id="HBHQ01014420">
    <property type="protein sequence ID" value="CAD9817775.1"/>
    <property type="molecule type" value="Transcribed_RNA"/>
</dbReference>
<gene>
    <name evidence="11" type="ORF">ASEP1449_LOCUS9606</name>
    <name evidence="12" type="ORF">ASEP1449_LOCUS9607</name>
</gene>
<keyword evidence="5 9" id="KW-0547">Nucleotide-binding</keyword>
<name>A0A6T7HWY7_9STRA</name>
<evidence type="ECO:0000256" key="3">
    <source>
        <dbReference type="ARBA" id="ARBA00022448"/>
    </source>
</evidence>
<evidence type="ECO:0000256" key="5">
    <source>
        <dbReference type="ARBA" id="ARBA00022741"/>
    </source>
</evidence>
<evidence type="ECO:0000256" key="10">
    <source>
        <dbReference type="SAM" id="MobiDB-lite"/>
    </source>
</evidence>
<keyword evidence="7 9" id="KW-1133">Transmembrane helix</keyword>
<accession>A0A6T7HWY7</accession>
<dbReference type="GO" id="GO:0005471">
    <property type="term" value="F:ATP:ADP antiporter activity"/>
    <property type="evidence" value="ECO:0007669"/>
    <property type="project" value="InterPro"/>
</dbReference>
<protein>
    <recommendedName>
        <fullName evidence="9">ADP,ATP carrier protein</fullName>
    </recommendedName>
</protein>
<evidence type="ECO:0000256" key="4">
    <source>
        <dbReference type="ARBA" id="ARBA00022692"/>
    </source>
</evidence>
<feature type="compositionally biased region" description="Acidic residues" evidence="10">
    <location>
        <begin position="276"/>
        <end position="295"/>
    </location>
</feature>
<dbReference type="GO" id="GO:0016020">
    <property type="term" value="C:membrane"/>
    <property type="evidence" value="ECO:0007669"/>
    <property type="project" value="UniProtKB-SubCell"/>
</dbReference>
<keyword evidence="6 9" id="KW-0067">ATP-binding</keyword>
<evidence type="ECO:0000256" key="7">
    <source>
        <dbReference type="ARBA" id="ARBA00022989"/>
    </source>
</evidence>
<reference evidence="12" key="1">
    <citation type="submission" date="2021-01" db="EMBL/GenBank/DDBJ databases">
        <authorList>
            <person name="Corre E."/>
            <person name="Pelletier E."/>
            <person name="Niang G."/>
            <person name="Scheremetjew M."/>
            <person name="Finn R."/>
            <person name="Kale V."/>
            <person name="Holt S."/>
            <person name="Cochrane G."/>
            <person name="Meng A."/>
            <person name="Brown T."/>
            <person name="Cohen L."/>
        </authorList>
    </citation>
    <scope>NUCLEOTIDE SEQUENCE</scope>
    <source>
        <strain evidence="12">CCMP2084</strain>
    </source>
</reference>
<evidence type="ECO:0000313" key="12">
    <source>
        <dbReference type="EMBL" id="CAD9817775.1"/>
    </source>
</evidence>
<dbReference type="PANTHER" id="PTHR31187">
    <property type="match status" value="1"/>
</dbReference>
<comment type="subcellular location">
    <subcellularLocation>
        <location evidence="1 9">Membrane</location>
        <topology evidence="1 9">Multi-pass membrane protein</topology>
    </subcellularLocation>
</comment>
<comment type="caution">
    <text evidence="9">Lacks conserved residue(s) required for the propagation of feature annotation.</text>
</comment>
<sequence>MASQPLTASLTNSSQRKFSKQESEFVDDSKYMPGFHLVFKHRYVMLILGVSCLYEIGLTCLDYEMKLIGLDRFAPSSDMMEISSSSASSRTRPFNSFSQFMAGYGQLTNVLSLLLSFFAFPYLMQRHGLKWTVRLFPTLLLLVTIMVYGIAPRNLYVLFWGMSLLKAMTYSINDPAKEILYLPTSNAIKFRAKFWIDVVGARVAKAIGSSINTYAGSIDRIVKYGLVPSILTACALWAVCYYVGIEFEHLLDSGKIVGRTLDDDDENIPTDHISPSDDDDGSNDEFLDIDSDEDSDWKSNASIELIRVSEK</sequence>
<evidence type="ECO:0000256" key="8">
    <source>
        <dbReference type="ARBA" id="ARBA00023136"/>
    </source>
</evidence>
<dbReference type="PANTHER" id="PTHR31187:SF1">
    <property type="entry name" value="ADP,ATP CARRIER PROTEIN 1"/>
    <property type="match status" value="1"/>
</dbReference>
<dbReference type="InterPro" id="IPR004667">
    <property type="entry name" value="ADP_ATP_car_bac_type"/>
</dbReference>
<feature type="transmembrane region" description="Helical" evidence="9">
    <location>
        <begin position="135"/>
        <end position="159"/>
    </location>
</feature>
<keyword evidence="4 9" id="KW-0812">Transmembrane</keyword>
<evidence type="ECO:0000313" key="11">
    <source>
        <dbReference type="EMBL" id="CAD9817774.1"/>
    </source>
</evidence>
<feature type="transmembrane region" description="Helical" evidence="9">
    <location>
        <begin position="100"/>
        <end position="123"/>
    </location>
</feature>
<dbReference type="AlphaFoldDB" id="A0A6T7HWY7"/>
<evidence type="ECO:0000256" key="2">
    <source>
        <dbReference type="ARBA" id="ARBA00007127"/>
    </source>
</evidence>
<keyword evidence="8 9" id="KW-0472">Membrane</keyword>
<comment type="similarity">
    <text evidence="2 9">Belongs to the ADP/ATP translocase tlc family.</text>
</comment>
<evidence type="ECO:0000256" key="6">
    <source>
        <dbReference type="ARBA" id="ARBA00022840"/>
    </source>
</evidence>
<evidence type="ECO:0000256" key="1">
    <source>
        <dbReference type="ARBA" id="ARBA00004141"/>
    </source>
</evidence>
<proteinExistence type="inferred from homology"/>
<dbReference type="Pfam" id="PF03219">
    <property type="entry name" value="TLC"/>
    <property type="match status" value="1"/>
</dbReference>
<dbReference type="EMBL" id="HBHQ01014419">
    <property type="protein sequence ID" value="CAD9817774.1"/>
    <property type="molecule type" value="Transcribed_RNA"/>
</dbReference>
<evidence type="ECO:0000256" key="9">
    <source>
        <dbReference type="RuleBase" id="RU363121"/>
    </source>
</evidence>
<feature type="region of interest" description="Disordered" evidence="10">
    <location>
        <begin position="262"/>
        <end position="296"/>
    </location>
</feature>
<keyword evidence="3 9" id="KW-0813">Transport</keyword>
<organism evidence="12">
    <name type="scientific">Attheya septentrionalis</name>
    <dbReference type="NCBI Taxonomy" id="420275"/>
    <lineage>
        <taxon>Eukaryota</taxon>
        <taxon>Sar</taxon>
        <taxon>Stramenopiles</taxon>
        <taxon>Ochrophyta</taxon>
        <taxon>Bacillariophyta</taxon>
        <taxon>Coscinodiscophyceae</taxon>
        <taxon>Chaetocerotophycidae</taxon>
        <taxon>Chaetocerotales</taxon>
        <taxon>Attheyaceae</taxon>
        <taxon>Attheya</taxon>
    </lineage>
</organism>